<evidence type="ECO:0000259" key="2">
    <source>
        <dbReference type="PROSITE" id="PS51864"/>
    </source>
</evidence>
<dbReference type="GO" id="GO:0006508">
    <property type="term" value="P:proteolysis"/>
    <property type="evidence" value="ECO:0007669"/>
    <property type="project" value="InterPro"/>
</dbReference>
<gene>
    <name evidence="3" type="ORF">GCK32_015466</name>
</gene>
<protein>
    <recommendedName>
        <fullName evidence="2">Peptidase M12A domain-containing protein</fullName>
    </recommendedName>
</protein>
<evidence type="ECO:0000313" key="4">
    <source>
        <dbReference type="Proteomes" id="UP001331761"/>
    </source>
</evidence>
<dbReference type="AlphaFoldDB" id="A0AAN8EUS6"/>
<dbReference type="Proteomes" id="UP001331761">
    <property type="component" value="Unassembled WGS sequence"/>
</dbReference>
<organism evidence="3 4">
    <name type="scientific">Trichostrongylus colubriformis</name>
    <name type="common">Black scour worm</name>
    <dbReference type="NCBI Taxonomy" id="6319"/>
    <lineage>
        <taxon>Eukaryota</taxon>
        <taxon>Metazoa</taxon>
        <taxon>Ecdysozoa</taxon>
        <taxon>Nematoda</taxon>
        <taxon>Chromadorea</taxon>
        <taxon>Rhabditida</taxon>
        <taxon>Rhabditina</taxon>
        <taxon>Rhabditomorpha</taxon>
        <taxon>Strongyloidea</taxon>
        <taxon>Trichostrongylidae</taxon>
        <taxon>Trichostrongylus</taxon>
    </lineage>
</organism>
<reference evidence="3 4" key="1">
    <citation type="submission" date="2019-10" db="EMBL/GenBank/DDBJ databases">
        <title>Assembly and Annotation for the nematode Trichostrongylus colubriformis.</title>
        <authorList>
            <person name="Martin J."/>
        </authorList>
    </citation>
    <scope>NUCLEOTIDE SEQUENCE [LARGE SCALE GENOMIC DNA]</scope>
    <source>
        <strain evidence="3">G859</strain>
        <tissue evidence="3">Whole worm</tissue>
    </source>
</reference>
<feature type="non-terminal residue" evidence="3">
    <location>
        <position position="132"/>
    </location>
</feature>
<dbReference type="Pfam" id="PF01400">
    <property type="entry name" value="Astacin"/>
    <property type="match status" value="1"/>
</dbReference>
<name>A0AAN8EUS6_TRICO</name>
<accession>A0AAN8EUS6</accession>
<dbReference type="EMBL" id="WIXE01022673">
    <property type="protein sequence ID" value="KAK5967275.1"/>
    <property type="molecule type" value="Genomic_DNA"/>
</dbReference>
<comment type="caution">
    <text evidence="1">Lacks conserved residue(s) required for the propagation of feature annotation.</text>
</comment>
<dbReference type="InterPro" id="IPR001506">
    <property type="entry name" value="Peptidase_M12A"/>
</dbReference>
<feature type="domain" description="Peptidase M12A" evidence="2">
    <location>
        <begin position="1"/>
        <end position="112"/>
    </location>
</feature>
<proteinExistence type="predicted"/>
<dbReference type="InterPro" id="IPR024079">
    <property type="entry name" value="MetalloPept_cat_dom_sf"/>
</dbReference>
<comment type="caution">
    <text evidence="3">The sequence shown here is derived from an EMBL/GenBank/DDBJ whole genome shotgun (WGS) entry which is preliminary data.</text>
</comment>
<dbReference type="Gene3D" id="3.40.390.10">
    <property type="entry name" value="Collagenase (Catalytic Domain)"/>
    <property type="match status" value="1"/>
</dbReference>
<keyword evidence="4" id="KW-1185">Reference proteome</keyword>
<evidence type="ECO:0000313" key="3">
    <source>
        <dbReference type="EMBL" id="KAK5967275.1"/>
    </source>
</evidence>
<sequence>MDLTPETNPEFSKYMYEGDIMLTPDQAKDIIERQIASGADRKKRGIQTTSTGFWSPNNPINYTFDSSLHAFAVNVSVYTIQTLNPAYQNTIGQREQPAFSDVRLMNYAYNCSSFCVNTPVPACRAPGYPNPR</sequence>
<dbReference type="GO" id="GO:0004222">
    <property type="term" value="F:metalloendopeptidase activity"/>
    <property type="evidence" value="ECO:0007669"/>
    <property type="project" value="InterPro"/>
</dbReference>
<evidence type="ECO:0000256" key="1">
    <source>
        <dbReference type="PROSITE-ProRule" id="PRU01211"/>
    </source>
</evidence>
<dbReference type="PROSITE" id="PS51864">
    <property type="entry name" value="ASTACIN"/>
    <property type="match status" value="1"/>
</dbReference>